<name>A0ABS4NUZ0_9BACL</name>
<dbReference type="InterPro" id="IPR012854">
    <property type="entry name" value="Cu_amine_oxidase-like_N"/>
</dbReference>
<proteinExistence type="predicted"/>
<feature type="signal peptide" evidence="1">
    <location>
        <begin position="1"/>
        <end position="27"/>
    </location>
</feature>
<keyword evidence="4" id="KW-1185">Reference proteome</keyword>
<dbReference type="Proteomes" id="UP000773462">
    <property type="component" value="Unassembled WGS sequence"/>
</dbReference>
<evidence type="ECO:0000259" key="2">
    <source>
        <dbReference type="Pfam" id="PF07833"/>
    </source>
</evidence>
<feature type="domain" description="Copper amine oxidase-like N-terminal" evidence="2">
    <location>
        <begin position="57"/>
        <end position="146"/>
    </location>
</feature>
<feature type="chain" id="PRO_5045049188" description="Copper amine oxidase-like N-terminal domain-containing protein" evidence="1">
    <location>
        <begin position="28"/>
        <end position="156"/>
    </location>
</feature>
<dbReference type="RefSeq" id="WP_245368381.1">
    <property type="nucleotide sequence ID" value="NZ_JAGGLV010000014.1"/>
</dbReference>
<dbReference type="Gene3D" id="3.30.457.10">
    <property type="entry name" value="Copper amine oxidase-like, N-terminal domain"/>
    <property type="match status" value="1"/>
</dbReference>
<comment type="caution">
    <text evidence="3">The sequence shown here is derived from an EMBL/GenBank/DDBJ whole genome shotgun (WGS) entry which is preliminary data.</text>
</comment>
<keyword evidence="1" id="KW-0732">Signal</keyword>
<sequence length="156" mass="16886">MRKIVSVFLSVAVISMSIGVNSIFASAAPSGSVASVKSSREHPSIFINNEKLDIYANVTTLVPMRPIFEAYGMTVEWDNTTKTVTATKGDIKIKLTNNSFDGVVNGSKVVLTQAPSLEPDSNIFFVNLRFISEALGAQVTWSKTADNASVYINFSE</sequence>
<dbReference type="Pfam" id="PF07833">
    <property type="entry name" value="Cu_amine_oxidN1"/>
    <property type="match status" value="1"/>
</dbReference>
<accession>A0ABS4NUZ0</accession>
<reference evidence="3 4" key="1">
    <citation type="submission" date="2021-03" db="EMBL/GenBank/DDBJ databases">
        <title>Genomic Encyclopedia of Type Strains, Phase IV (KMG-IV): sequencing the most valuable type-strain genomes for metagenomic binning, comparative biology and taxonomic classification.</title>
        <authorList>
            <person name="Goeker M."/>
        </authorList>
    </citation>
    <scope>NUCLEOTIDE SEQUENCE [LARGE SCALE GENOMIC DNA]</scope>
    <source>
        <strain evidence="3 4">DSM 101953</strain>
    </source>
</reference>
<dbReference type="SUPFAM" id="SSF55383">
    <property type="entry name" value="Copper amine oxidase, domain N"/>
    <property type="match status" value="1"/>
</dbReference>
<evidence type="ECO:0000313" key="4">
    <source>
        <dbReference type="Proteomes" id="UP000773462"/>
    </source>
</evidence>
<protein>
    <recommendedName>
        <fullName evidence="2">Copper amine oxidase-like N-terminal domain-containing protein</fullName>
    </recommendedName>
</protein>
<dbReference type="InterPro" id="IPR036582">
    <property type="entry name" value="Mao_N_sf"/>
</dbReference>
<organism evidence="3 4">
    <name type="scientific">Paenibacillus silagei</name>
    <dbReference type="NCBI Taxonomy" id="1670801"/>
    <lineage>
        <taxon>Bacteria</taxon>
        <taxon>Bacillati</taxon>
        <taxon>Bacillota</taxon>
        <taxon>Bacilli</taxon>
        <taxon>Bacillales</taxon>
        <taxon>Paenibacillaceae</taxon>
        <taxon>Paenibacillus</taxon>
    </lineage>
</organism>
<dbReference type="EMBL" id="JAGGLV010000014">
    <property type="protein sequence ID" value="MBP2113883.1"/>
    <property type="molecule type" value="Genomic_DNA"/>
</dbReference>
<gene>
    <name evidence="3" type="ORF">J2Z70_004044</name>
</gene>
<evidence type="ECO:0000313" key="3">
    <source>
        <dbReference type="EMBL" id="MBP2113883.1"/>
    </source>
</evidence>
<evidence type="ECO:0000256" key="1">
    <source>
        <dbReference type="SAM" id="SignalP"/>
    </source>
</evidence>